<sequence length="958" mass="108189">MCHWRARQATCCDLTLRLPGGCTAVFKSPRCREEHLEQLIAHQDGRLRPCSPSETLSPPAQPQMVRIAFQITTTEYINLSIFFPFTKGDFPVASAAASLVRPQRICALDMALSRYNSTNRRINAWIGSGGQSTGKAPSEEIDRLTLKIDDNSDMASEAGGAGELVSANGVRQDFFDDVTNKALLPESTSQWLTRFEKGEDVHIQQTFIKAKRAQFRLAPTPLVGLVVLPGADKPTVARLEESNMTDKRPDQRDSTYRVNTAGSLLESWTVNKDLSFRNEDNTFKVVDGIKVRTRDGKVSFPEYSKDTVTIDSQQVEIVDELRNQHGRLEFDLCATLIEVDAGSLVKLITNFRKLVSQSSHEPTHDRENLENMMEDTRTFLARSPILFRAGTRNRVIDAVNIRYGIDDEQGFRTIYTSRGIQQLISVSASYFNALDPATRSADDMTQTMVRPRFLQTLCLLLSMLSNVDIRQMSDFLYATYGIKADRPNIEVLFLKVIPLASINSKVFLSSVVPAVLGYKVENSAIEDEAQCWETLLKKLAERGYLLPGTVDDLGRNENSWLYQWPTKDDDRIRSSHIFGRLQLHGETLRGFNEILPVKIGAESDEKELTIYLQYLPDAAFSIAASDYEHIHCLDPREYILQDTAEEANGRVCKMTIYSKPLNDLSNEAVRLINRILPTINREVARRGGNKLTKWAGRKGSNGDPGIIAGDLQIAPTITRHEAWLEGGSTPLAVTWKCDGRTISKVDMLRRMGRSIDRINIVVEKFLRGRNYRLDERELSYATQVQAYLSKEAAIIRGEESTRAAPDTPIARSVHPGDDISVVRSRIWFVYNSQYRPDRDQLFIWAQSDTISNVKWLRGGSQAEIILRNTPTKFIVAVLRPELMIPQEDEVAQGDMVLLAGRYMIVTSPASDPGNYRDPNQKPLYEMTNWLEIQSVDEQAQSRRRKNKISVERPLHIFV</sequence>
<dbReference type="EMBL" id="JABCIY010000003">
    <property type="protein sequence ID" value="KAF7198174.1"/>
    <property type="molecule type" value="Genomic_DNA"/>
</dbReference>
<protein>
    <submittedName>
        <fullName evidence="1">Uncharacterized protein</fullName>
    </submittedName>
</protein>
<name>A0A8H6RVE3_9PEZI</name>
<reference evidence="1" key="1">
    <citation type="submission" date="2020-04" db="EMBL/GenBank/DDBJ databases">
        <title>Draft genome resource of the tomato pathogen Pseudocercospora fuligena.</title>
        <authorList>
            <person name="Zaccaron A."/>
        </authorList>
    </citation>
    <scope>NUCLEOTIDE SEQUENCE</scope>
    <source>
        <strain evidence="1">PF001</strain>
    </source>
</reference>
<comment type="caution">
    <text evidence="1">The sequence shown here is derived from an EMBL/GenBank/DDBJ whole genome shotgun (WGS) entry which is preliminary data.</text>
</comment>
<accession>A0A8H6RVE3</accession>
<gene>
    <name evidence="1" type="ORF">HII31_00530</name>
</gene>
<proteinExistence type="predicted"/>
<dbReference type="OrthoDB" id="4161001at2759"/>
<dbReference type="AlphaFoldDB" id="A0A8H6RVE3"/>
<evidence type="ECO:0000313" key="2">
    <source>
        <dbReference type="Proteomes" id="UP000660729"/>
    </source>
</evidence>
<dbReference type="Proteomes" id="UP000660729">
    <property type="component" value="Unassembled WGS sequence"/>
</dbReference>
<organism evidence="1 2">
    <name type="scientific">Pseudocercospora fuligena</name>
    <dbReference type="NCBI Taxonomy" id="685502"/>
    <lineage>
        <taxon>Eukaryota</taxon>
        <taxon>Fungi</taxon>
        <taxon>Dikarya</taxon>
        <taxon>Ascomycota</taxon>
        <taxon>Pezizomycotina</taxon>
        <taxon>Dothideomycetes</taxon>
        <taxon>Dothideomycetidae</taxon>
        <taxon>Mycosphaerellales</taxon>
        <taxon>Mycosphaerellaceae</taxon>
        <taxon>Pseudocercospora</taxon>
    </lineage>
</organism>
<keyword evidence="2" id="KW-1185">Reference proteome</keyword>
<evidence type="ECO:0000313" key="1">
    <source>
        <dbReference type="EMBL" id="KAF7198174.1"/>
    </source>
</evidence>